<dbReference type="EMBL" id="CP016244">
    <property type="protein sequence ID" value="ANQ07214.1"/>
    <property type="molecule type" value="Genomic_DNA"/>
</dbReference>
<feature type="domain" description="Schizont-infected cell agglutination extracellular beta" evidence="2">
    <location>
        <begin position="1"/>
        <end position="131"/>
    </location>
</feature>
<protein>
    <submittedName>
        <fullName evidence="3">SICA antigen</fullName>
    </submittedName>
</protein>
<evidence type="ECO:0000256" key="1">
    <source>
        <dbReference type="SAM" id="MobiDB-lite"/>
    </source>
</evidence>
<name>A0A1B1DWT9_9APIC</name>
<dbReference type="InterPro" id="IPR024285">
    <property type="entry name" value="SICA_extracell_b"/>
</dbReference>
<evidence type="ECO:0000313" key="3">
    <source>
        <dbReference type="EMBL" id="ANQ07214.1"/>
    </source>
</evidence>
<reference evidence="4" key="1">
    <citation type="submission" date="2016-06" db="EMBL/GenBank/DDBJ databases">
        <title>First high quality genome sequence of Plasmodium coatneyi using continuous long reads from single molecule, real-time sequencing.</title>
        <authorList>
            <person name="Chien J.-T."/>
            <person name="Pakala S.B."/>
            <person name="Geraldo J.A."/>
            <person name="Lapp S.A."/>
            <person name="Barnwell J.W."/>
            <person name="Kissinger J.C."/>
            <person name="Galinski M.R."/>
            <person name="Humphrey J.C."/>
        </authorList>
    </citation>
    <scope>NUCLEOTIDE SEQUENCE [LARGE SCALE GENOMIC DNA]</scope>
    <source>
        <strain evidence="4">Hackeri</strain>
    </source>
</reference>
<evidence type="ECO:0000259" key="2">
    <source>
        <dbReference type="Pfam" id="PF12878"/>
    </source>
</evidence>
<dbReference type="Pfam" id="PF12878">
    <property type="entry name" value="SICA_beta"/>
    <property type="match status" value="1"/>
</dbReference>
<feature type="compositionally biased region" description="Basic and acidic residues" evidence="1">
    <location>
        <begin position="182"/>
        <end position="197"/>
    </location>
</feature>
<accession>A0A1B1DWT9</accession>
<evidence type="ECO:0000313" key="4">
    <source>
        <dbReference type="Proteomes" id="UP000092716"/>
    </source>
</evidence>
<dbReference type="Proteomes" id="UP000092716">
    <property type="component" value="Chromosome 6"/>
</dbReference>
<sequence length="197" mass="22112">MWNEIRDQVNKVHEAISGESINEGQYCNDGAWGNGANKDTNKKVCQYIVQGLQYIYNIKKETDRTKDQNPEDNWKYKTTMACLVLNAFIGELRKQKKTCNIEQGIKKAFENGGSLRKQLCMKDGCDECKEEYDPKCVIADKGIGPELSAKLQEGGSKMKQTLESICLTTPQKSEPASLATGSEKKGSEDQCKKKKEL</sequence>
<proteinExistence type="predicted"/>
<gene>
    <name evidence="3" type="ORF">PCOAH_00013090</name>
</gene>
<dbReference type="RefSeq" id="XP_019913909.1">
    <property type="nucleotide sequence ID" value="XM_020058118.1"/>
</dbReference>
<organism evidence="3 4">
    <name type="scientific">Plasmodium coatneyi</name>
    <dbReference type="NCBI Taxonomy" id="208452"/>
    <lineage>
        <taxon>Eukaryota</taxon>
        <taxon>Sar</taxon>
        <taxon>Alveolata</taxon>
        <taxon>Apicomplexa</taxon>
        <taxon>Aconoidasida</taxon>
        <taxon>Haemosporida</taxon>
        <taxon>Plasmodiidae</taxon>
        <taxon>Plasmodium</taxon>
    </lineage>
</organism>
<feature type="region of interest" description="Disordered" evidence="1">
    <location>
        <begin position="169"/>
        <end position="197"/>
    </location>
</feature>
<dbReference type="KEGG" id="pcot:PCOAH_00013090"/>
<dbReference type="AlphaFoldDB" id="A0A1B1DWT9"/>
<dbReference type="VEuPathDB" id="PlasmoDB:PCOAH_00013090"/>
<dbReference type="GeneID" id="30908035"/>
<keyword evidence="4" id="KW-1185">Reference proteome</keyword>